<sequence>MMKRFDATDENVKEMQNDLSGIGQKVDAHAVSIKQLEKQFNQLSTTMNPRQSGTLSSNTIHNLKNNGHCMTVTIRGGKQTMDPPMPSEIEIVAKRDNDEVEVTGESKNATKKEAEVTQKVVPMPRPPPPFPHRLVKKTIEGKYRRFITMVKQLSVNVQLIEALEKMSGYAKFMKDLVTKKRVVSFENDERLHNCSVIATRLLVRKKENPGAFIIPCTIGLLHFAKVLCDLGASINLMPLCIYKKLDLGAPKLTAMQLLKADRTVKKPIGVLQDVLVKLESFIFSADFVILDSEVDFEVSMILGRPFLATRRTLVDMDRGQMKF</sequence>
<name>A0AAV9MJQ7_9SOLN</name>
<feature type="region of interest" description="Disordered" evidence="1">
    <location>
        <begin position="98"/>
        <end position="132"/>
    </location>
</feature>
<proteinExistence type="predicted"/>
<dbReference type="EMBL" id="JAWPEI010000001">
    <property type="protein sequence ID" value="KAK4737224.1"/>
    <property type="molecule type" value="Genomic_DNA"/>
</dbReference>
<dbReference type="CDD" id="cd00303">
    <property type="entry name" value="retropepsin_like"/>
    <property type="match status" value="1"/>
</dbReference>
<accession>A0AAV9MJQ7</accession>
<comment type="caution">
    <text evidence="2">The sequence shown here is derived from an EMBL/GenBank/DDBJ whole genome shotgun (WGS) entry which is preliminary data.</text>
</comment>
<evidence type="ECO:0000256" key="1">
    <source>
        <dbReference type="SAM" id="MobiDB-lite"/>
    </source>
</evidence>
<keyword evidence="3" id="KW-1185">Reference proteome</keyword>
<evidence type="ECO:0000313" key="2">
    <source>
        <dbReference type="EMBL" id="KAK4737224.1"/>
    </source>
</evidence>
<dbReference type="Gene3D" id="2.40.70.10">
    <property type="entry name" value="Acid Proteases"/>
    <property type="match status" value="1"/>
</dbReference>
<gene>
    <name evidence="2" type="ORF">R3W88_000921</name>
</gene>
<dbReference type="PANTHER" id="PTHR33067">
    <property type="entry name" value="RNA-DIRECTED DNA POLYMERASE-RELATED"/>
    <property type="match status" value="1"/>
</dbReference>
<evidence type="ECO:0000313" key="3">
    <source>
        <dbReference type="Proteomes" id="UP001311915"/>
    </source>
</evidence>
<dbReference type="AlphaFoldDB" id="A0AAV9MJQ7"/>
<protein>
    <submittedName>
        <fullName evidence="2">Uncharacterized protein</fullName>
    </submittedName>
</protein>
<organism evidence="2 3">
    <name type="scientific">Solanum pinnatisectum</name>
    <name type="common">tansyleaf nightshade</name>
    <dbReference type="NCBI Taxonomy" id="50273"/>
    <lineage>
        <taxon>Eukaryota</taxon>
        <taxon>Viridiplantae</taxon>
        <taxon>Streptophyta</taxon>
        <taxon>Embryophyta</taxon>
        <taxon>Tracheophyta</taxon>
        <taxon>Spermatophyta</taxon>
        <taxon>Magnoliopsida</taxon>
        <taxon>eudicotyledons</taxon>
        <taxon>Gunneridae</taxon>
        <taxon>Pentapetalae</taxon>
        <taxon>asterids</taxon>
        <taxon>lamiids</taxon>
        <taxon>Solanales</taxon>
        <taxon>Solanaceae</taxon>
        <taxon>Solanoideae</taxon>
        <taxon>Solaneae</taxon>
        <taxon>Solanum</taxon>
    </lineage>
</organism>
<dbReference type="InterPro" id="IPR021109">
    <property type="entry name" value="Peptidase_aspartic_dom_sf"/>
</dbReference>
<reference evidence="2 3" key="1">
    <citation type="submission" date="2023-10" db="EMBL/GenBank/DDBJ databases">
        <title>Genome-Wide Identification Analysis in wild type Solanum Pinnatisectum Reveals Some Genes Defensing Phytophthora Infestans.</title>
        <authorList>
            <person name="Sun C."/>
        </authorList>
    </citation>
    <scope>NUCLEOTIDE SEQUENCE [LARGE SCALE GENOMIC DNA]</scope>
    <source>
        <strain evidence="2">LQN</strain>
        <tissue evidence="2">Leaf</tissue>
    </source>
</reference>
<dbReference type="Proteomes" id="UP001311915">
    <property type="component" value="Unassembled WGS sequence"/>
</dbReference>
<dbReference type="PANTHER" id="PTHR33067:SF9">
    <property type="entry name" value="RNA-DIRECTED DNA POLYMERASE"/>
    <property type="match status" value="1"/>
</dbReference>